<comment type="similarity">
    <text evidence="1">Belongs to the phosphate/phosphite/phosphonate binding protein family.</text>
</comment>
<dbReference type="HOGENOM" id="CLU_051472_6_4_5"/>
<dbReference type="Pfam" id="PF12974">
    <property type="entry name" value="Phosphonate-bd"/>
    <property type="match status" value="1"/>
</dbReference>
<dbReference type="CDD" id="cd01071">
    <property type="entry name" value="PBP2_PhnD_like"/>
    <property type="match status" value="1"/>
</dbReference>
<gene>
    <name evidence="4" type="ordered locus">Saro_1549</name>
</gene>
<dbReference type="GO" id="GO:0043190">
    <property type="term" value="C:ATP-binding cassette (ABC) transporter complex"/>
    <property type="evidence" value="ECO:0007669"/>
    <property type="project" value="InterPro"/>
</dbReference>
<evidence type="ECO:0000256" key="2">
    <source>
        <dbReference type="ARBA" id="ARBA00022729"/>
    </source>
</evidence>
<dbReference type="EMBL" id="CP000248">
    <property type="protein sequence ID" value="ABD25989.1"/>
    <property type="molecule type" value="Genomic_DNA"/>
</dbReference>
<dbReference type="eggNOG" id="COG3221">
    <property type="taxonomic scope" value="Bacteria"/>
</dbReference>
<protein>
    <submittedName>
        <fullName evidence="4">Phosphonate-binding periplasmic protein</fullName>
    </submittedName>
</protein>
<evidence type="ECO:0000313" key="4">
    <source>
        <dbReference type="EMBL" id="ABD25989.1"/>
    </source>
</evidence>
<dbReference type="InterPro" id="IPR005770">
    <property type="entry name" value="PhnD"/>
</dbReference>
<dbReference type="KEGG" id="nar:Saro_1549"/>
<dbReference type="AlphaFoldDB" id="Q2G834"/>
<evidence type="ECO:0000256" key="3">
    <source>
        <dbReference type="SAM" id="Phobius"/>
    </source>
</evidence>
<keyword evidence="5" id="KW-1185">Reference proteome</keyword>
<dbReference type="Gene3D" id="3.40.190.10">
    <property type="entry name" value="Periplasmic binding protein-like II"/>
    <property type="match status" value="2"/>
</dbReference>
<keyword evidence="3" id="KW-0812">Transmembrane</keyword>
<dbReference type="PANTHER" id="PTHR35841">
    <property type="entry name" value="PHOSPHONATES-BINDING PERIPLASMIC PROTEIN"/>
    <property type="match status" value="1"/>
</dbReference>
<sequence>MARNGTSRDLWRRLVRWLFIGMALVAGFHLLQLDPPFASRDFEQPVRVVFIPADGGTASGTLADFKPLFAALTESTGMRFELNVTQSYSAAVEALCNGTADLAFVGPATYLQAHGRHCADLLATGVRDGRAQYYSGIFVRKDAPYRTIADLRGSRMAFGDINSTSSFIMPVAMLLDAGIDPAHDLAEARLTGSHPNNLAALASARVDAVAMSFDSFDRALQAGLPGLDSVRVLARSEPMPYPPFTVSTRLAPDRRRRLRDGFAKLEKGRRHLPGYAGRQLDRYTAHVNERAFDDLAVRLAPVTGERVAAILRRTDR</sequence>
<accession>Q2G834</accession>
<proteinExistence type="inferred from homology"/>
<reference evidence="5" key="1">
    <citation type="submission" date="2006-01" db="EMBL/GenBank/DDBJ databases">
        <title>Complete sequence of Novosphingobium aromaticivorans DSM 12444.</title>
        <authorList>
            <consortium name="US DOE Joint Genome Institute"/>
            <person name="Copeland A."/>
            <person name="Lucas S."/>
            <person name="Lapidus A."/>
            <person name="Barry K."/>
            <person name="Detter J.C."/>
            <person name="Glavina T."/>
            <person name="Hammon N."/>
            <person name="Israni S."/>
            <person name="Pitluck S."/>
            <person name="Chain P."/>
            <person name="Malfatti S."/>
            <person name="Shin M."/>
            <person name="Vergez L."/>
            <person name="Schmutz J."/>
            <person name="Larimer F."/>
            <person name="Land M."/>
            <person name="Kyrpides N."/>
            <person name="Ivanova N."/>
            <person name="Fredrickson J."/>
            <person name="Balkwill D."/>
            <person name="Romine M.F."/>
            <person name="Richardson P."/>
        </authorList>
    </citation>
    <scope>NUCLEOTIDE SEQUENCE [LARGE SCALE GENOMIC DNA]</scope>
    <source>
        <strain evidence="5">ATCC 700278 / DSM 12444 / CCUG 56034 / CIP 105152 / NBRC 16084 / F199</strain>
    </source>
</reference>
<keyword evidence="2" id="KW-0732">Signal</keyword>
<dbReference type="NCBIfam" id="TIGR01098">
    <property type="entry name" value="3A0109s03R"/>
    <property type="match status" value="1"/>
</dbReference>
<dbReference type="Proteomes" id="UP000009134">
    <property type="component" value="Chromosome"/>
</dbReference>
<organism evidence="4 5">
    <name type="scientific">Novosphingobium aromaticivorans (strain ATCC 700278 / DSM 12444 / CCUG 56034 / CIP 105152 / NBRC 16084 / F199)</name>
    <dbReference type="NCBI Taxonomy" id="279238"/>
    <lineage>
        <taxon>Bacteria</taxon>
        <taxon>Pseudomonadati</taxon>
        <taxon>Pseudomonadota</taxon>
        <taxon>Alphaproteobacteria</taxon>
        <taxon>Sphingomonadales</taxon>
        <taxon>Sphingomonadaceae</taxon>
        <taxon>Novosphingobium</taxon>
    </lineage>
</organism>
<evidence type="ECO:0000313" key="5">
    <source>
        <dbReference type="Proteomes" id="UP000009134"/>
    </source>
</evidence>
<dbReference type="PANTHER" id="PTHR35841:SF1">
    <property type="entry name" value="PHOSPHONATES-BINDING PERIPLASMIC PROTEIN"/>
    <property type="match status" value="1"/>
</dbReference>
<name>Q2G834_NOVAD</name>
<keyword evidence="3" id="KW-0472">Membrane</keyword>
<evidence type="ECO:0000256" key="1">
    <source>
        <dbReference type="ARBA" id="ARBA00007162"/>
    </source>
</evidence>
<keyword evidence="3" id="KW-1133">Transmembrane helix</keyword>
<feature type="transmembrane region" description="Helical" evidence="3">
    <location>
        <begin position="14"/>
        <end position="31"/>
    </location>
</feature>
<dbReference type="SUPFAM" id="SSF53850">
    <property type="entry name" value="Periplasmic binding protein-like II"/>
    <property type="match status" value="1"/>
</dbReference>
<dbReference type="GO" id="GO:0055085">
    <property type="term" value="P:transmembrane transport"/>
    <property type="evidence" value="ECO:0007669"/>
    <property type="project" value="InterPro"/>
</dbReference>
<dbReference type="STRING" id="279238.Saro_1549"/>